<keyword evidence="3" id="KW-0378">Hydrolase</keyword>
<comment type="similarity">
    <text evidence="1 5">Belongs to the glycosyl hydrolase 1 family.</text>
</comment>
<sequence length="541" mass="61655">MCWRGTRRQERLQKMQVVTFWRLNPLLLLLWLLVINLVDGVLSAHNYSRFDFPPTFIFGSGTSAYQVEGAADKDGRTPSIWDTFAHAGYVHGDNGDVACDGYNKYKEDVQLMVETGLDAYRLSISWSRLIPNGRGPVNPKGLQYYNNVINELISNGIQPHVTLHNMDLPQVLEDEYDGWVSHKVIRDFTAYADVCFREFGDRVLYWTTVNEPNVFGQGGYDRGICPPARCSPPFGMNNCPKGNSTTEPYLAVHHMLLAHASAARLYRTKYKDKQRGFVGISVFTFGLRPHTNTEKDIIATQREHEFLIGWVMEPLVYGDYPDVMKRNAGSRIPTFTSRESKQIKSSWDFIGVIHYTILNVTDNSDILKNKTRDYTADAAVQTIFGQDLLSDEEYTVTSWGLVQVLEKFKLLYGNPPVYIYENGQRTASNSSLQDVSRVTYLQEYIGGVLDALRNGSNVRGYFQWSFLDVFELLDGYRAGFGLYYVDREDPHLKRLPKLSAHWYSSFLKGGRSNTTTSTFIHNGSITLEQHPSLAYAHYSFQ</sequence>
<accession>A0AAE1MMA2</accession>
<keyword evidence="4" id="KW-0325">Glycoprotein</keyword>
<dbReference type="PRINTS" id="PR00131">
    <property type="entry name" value="GLHYDRLASE1"/>
</dbReference>
<evidence type="ECO:0000313" key="7">
    <source>
        <dbReference type="Proteomes" id="UP001293593"/>
    </source>
</evidence>
<gene>
    <name evidence="6" type="ORF">QN277_021660</name>
</gene>
<keyword evidence="7" id="KW-1185">Reference proteome</keyword>
<evidence type="ECO:0000256" key="1">
    <source>
        <dbReference type="ARBA" id="ARBA00010838"/>
    </source>
</evidence>
<dbReference type="PANTHER" id="PTHR10353:SF29">
    <property type="entry name" value="BETA-GLUCOSIDASE 11"/>
    <property type="match status" value="1"/>
</dbReference>
<dbReference type="InterPro" id="IPR017853">
    <property type="entry name" value="GH"/>
</dbReference>
<evidence type="ECO:0000256" key="4">
    <source>
        <dbReference type="ARBA" id="ARBA00023180"/>
    </source>
</evidence>
<dbReference type="Proteomes" id="UP001293593">
    <property type="component" value="Unassembled WGS sequence"/>
</dbReference>
<organism evidence="6 7">
    <name type="scientific">Acacia crassicarpa</name>
    <name type="common">northern wattle</name>
    <dbReference type="NCBI Taxonomy" id="499986"/>
    <lineage>
        <taxon>Eukaryota</taxon>
        <taxon>Viridiplantae</taxon>
        <taxon>Streptophyta</taxon>
        <taxon>Embryophyta</taxon>
        <taxon>Tracheophyta</taxon>
        <taxon>Spermatophyta</taxon>
        <taxon>Magnoliopsida</taxon>
        <taxon>eudicotyledons</taxon>
        <taxon>Gunneridae</taxon>
        <taxon>Pentapetalae</taxon>
        <taxon>rosids</taxon>
        <taxon>fabids</taxon>
        <taxon>Fabales</taxon>
        <taxon>Fabaceae</taxon>
        <taxon>Caesalpinioideae</taxon>
        <taxon>mimosoid clade</taxon>
        <taxon>Acacieae</taxon>
        <taxon>Acacia</taxon>
    </lineage>
</organism>
<dbReference type="Pfam" id="PF00232">
    <property type="entry name" value="Glyco_hydro_1"/>
    <property type="match status" value="1"/>
</dbReference>
<reference evidence="6" key="1">
    <citation type="submission" date="2023-10" db="EMBL/GenBank/DDBJ databases">
        <title>Chromosome-level genome of the transformable northern wattle, Acacia crassicarpa.</title>
        <authorList>
            <person name="Massaro I."/>
            <person name="Sinha N.R."/>
            <person name="Poethig S."/>
            <person name="Leichty A.R."/>
        </authorList>
    </citation>
    <scope>NUCLEOTIDE SEQUENCE</scope>
    <source>
        <strain evidence="6">Acra3RX</strain>
        <tissue evidence="6">Leaf</tissue>
    </source>
</reference>
<keyword evidence="2" id="KW-0732">Signal</keyword>
<dbReference type="GO" id="GO:0005975">
    <property type="term" value="P:carbohydrate metabolic process"/>
    <property type="evidence" value="ECO:0007669"/>
    <property type="project" value="InterPro"/>
</dbReference>
<dbReference type="FunFam" id="3.20.20.80:FF:000069">
    <property type="entry name" value="Beta-glucosidase 1"/>
    <property type="match status" value="1"/>
</dbReference>
<dbReference type="GO" id="GO:0008422">
    <property type="term" value="F:beta-glucosidase activity"/>
    <property type="evidence" value="ECO:0007669"/>
    <property type="project" value="TreeGrafter"/>
</dbReference>
<protein>
    <recommendedName>
        <fullName evidence="8">Hydroxyisourate hydrolase</fullName>
    </recommendedName>
</protein>
<dbReference type="Gene3D" id="3.20.20.80">
    <property type="entry name" value="Glycosidases"/>
    <property type="match status" value="1"/>
</dbReference>
<proteinExistence type="inferred from homology"/>
<dbReference type="EMBL" id="JAWXYG010000005">
    <property type="protein sequence ID" value="KAK4273217.1"/>
    <property type="molecule type" value="Genomic_DNA"/>
</dbReference>
<evidence type="ECO:0008006" key="8">
    <source>
        <dbReference type="Google" id="ProtNLM"/>
    </source>
</evidence>
<evidence type="ECO:0000256" key="3">
    <source>
        <dbReference type="ARBA" id="ARBA00022801"/>
    </source>
</evidence>
<name>A0AAE1MMA2_9FABA</name>
<evidence type="ECO:0000313" key="6">
    <source>
        <dbReference type="EMBL" id="KAK4273217.1"/>
    </source>
</evidence>
<comment type="caution">
    <text evidence="6">The sequence shown here is derived from an EMBL/GenBank/DDBJ whole genome shotgun (WGS) entry which is preliminary data.</text>
</comment>
<dbReference type="InterPro" id="IPR001360">
    <property type="entry name" value="Glyco_hydro_1"/>
</dbReference>
<dbReference type="SUPFAM" id="SSF51445">
    <property type="entry name" value="(Trans)glycosidases"/>
    <property type="match status" value="1"/>
</dbReference>
<evidence type="ECO:0000256" key="2">
    <source>
        <dbReference type="ARBA" id="ARBA00022729"/>
    </source>
</evidence>
<dbReference type="PROSITE" id="PS00653">
    <property type="entry name" value="GLYCOSYL_HYDROL_F1_2"/>
    <property type="match status" value="1"/>
</dbReference>
<dbReference type="PANTHER" id="PTHR10353">
    <property type="entry name" value="GLYCOSYL HYDROLASE"/>
    <property type="match status" value="1"/>
</dbReference>
<dbReference type="InterPro" id="IPR033132">
    <property type="entry name" value="GH_1_N_CS"/>
</dbReference>
<dbReference type="AlphaFoldDB" id="A0AAE1MMA2"/>
<evidence type="ECO:0000256" key="5">
    <source>
        <dbReference type="RuleBase" id="RU003690"/>
    </source>
</evidence>